<dbReference type="PANTHER" id="PTHR33495">
    <property type="entry name" value="ANTI-SIGMA FACTOR ANTAGONIST TM_1081-RELATED-RELATED"/>
    <property type="match status" value="1"/>
</dbReference>
<dbReference type="GO" id="GO:0043856">
    <property type="term" value="F:anti-sigma factor antagonist activity"/>
    <property type="evidence" value="ECO:0007669"/>
    <property type="project" value="InterPro"/>
</dbReference>
<feature type="domain" description="STAS" evidence="3">
    <location>
        <begin position="9"/>
        <end position="117"/>
    </location>
</feature>
<dbReference type="CDD" id="cd07043">
    <property type="entry name" value="STAS_anti-anti-sigma_factors"/>
    <property type="match status" value="1"/>
</dbReference>
<evidence type="ECO:0000313" key="5">
    <source>
        <dbReference type="Proteomes" id="UP000629619"/>
    </source>
</evidence>
<evidence type="ECO:0000256" key="1">
    <source>
        <dbReference type="ARBA" id="ARBA00009013"/>
    </source>
</evidence>
<keyword evidence="5" id="KW-1185">Reference proteome</keyword>
<accession>A0A919NCW0</accession>
<dbReference type="EMBL" id="BOMW01000065">
    <property type="protein sequence ID" value="GIF08551.1"/>
    <property type="molecule type" value="Genomic_DNA"/>
</dbReference>
<dbReference type="InterPro" id="IPR002645">
    <property type="entry name" value="STAS_dom"/>
</dbReference>
<dbReference type="AlphaFoldDB" id="A0A919NCW0"/>
<evidence type="ECO:0000256" key="2">
    <source>
        <dbReference type="RuleBase" id="RU003749"/>
    </source>
</evidence>
<reference evidence="4" key="1">
    <citation type="submission" date="2021-01" db="EMBL/GenBank/DDBJ databases">
        <title>Whole genome shotgun sequence of Actinoplanes siamensis NBRC 109076.</title>
        <authorList>
            <person name="Komaki H."/>
            <person name="Tamura T."/>
        </authorList>
    </citation>
    <scope>NUCLEOTIDE SEQUENCE</scope>
    <source>
        <strain evidence="4">NBRC 109076</strain>
    </source>
</reference>
<comment type="caution">
    <text evidence="4">The sequence shown here is derived from an EMBL/GenBank/DDBJ whole genome shotgun (WGS) entry which is preliminary data.</text>
</comment>
<name>A0A919NCW0_9ACTN</name>
<evidence type="ECO:0000259" key="3">
    <source>
        <dbReference type="PROSITE" id="PS50801"/>
    </source>
</evidence>
<dbReference type="Gene3D" id="3.30.750.24">
    <property type="entry name" value="STAS domain"/>
    <property type="match status" value="1"/>
</dbReference>
<sequence length="120" mass="12581">MDQTALIDVELDRGHLPAALVVRISGELDFGTTPKVLSVIEGEPPAGSSMIVDLSEVGFCDSSALGVLILVQQATETVGGRTFLAGAQRQVSSALRVTSLDQLFVMCADVDAALHEIRTA</sequence>
<dbReference type="PROSITE" id="PS50801">
    <property type="entry name" value="STAS"/>
    <property type="match status" value="1"/>
</dbReference>
<dbReference type="Pfam" id="PF01740">
    <property type="entry name" value="STAS"/>
    <property type="match status" value="1"/>
</dbReference>
<evidence type="ECO:0000313" key="4">
    <source>
        <dbReference type="EMBL" id="GIF08551.1"/>
    </source>
</evidence>
<dbReference type="Proteomes" id="UP000629619">
    <property type="component" value="Unassembled WGS sequence"/>
</dbReference>
<dbReference type="InterPro" id="IPR003658">
    <property type="entry name" value="Anti-sigma_ant"/>
</dbReference>
<dbReference type="SUPFAM" id="SSF52091">
    <property type="entry name" value="SpoIIaa-like"/>
    <property type="match status" value="1"/>
</dbReference>
<dbReference type="InterPro" id="IPR036513">
    <property type="entry name" value="STAS_dom_sf"/>
</dbReference>
<organism evidence="4 5">
    <name type="scientific">Actinoplanes siamensis</name>
    <dbReference type="NCBI Taxonomy" id="1223317"/>
    <lineage>
        <taxon>Bacteria</taxon>
        <taxon>Bacillati</taxon>
        <taxon>Actinomycetota</taxon>
        <taxon>Actinomycetes</taxon>
        <taxon>Micromonosporales</taxon>
        <taxon>Micromonosporaceae</taxon>
        <taxon>Actinoplanes</taxon>
    </lineage>
</organism>
<dbReference type="RefSeq" id="WP_203683907.1">
    <property type="nucleotide sequence ID" value="NZ_BOMW01000065.1"/>
</dbReference>
<gene>
    <name evidence="4" type="ORF">Asi03nite_60890</name>
</gene>
<comment type="similarity">
    <text evidence="1 2">Belongs to the anti-sigma-factor antagonist family.</text>
</comment>
<dbReference type="NCBIfam" id="TIGR00377">
    <property type="entry name" value="ant_ant_sig"/>
    <property type="match status" value="1"/>
</dbReference>
<proteinExistence type="inferred from homology"/>
<protein>
    <recommendedName>
        <fullName evidence="2">Anti-sigma factor antagonist</fullName>
    </recommendedName>
</protein>